<evidence type="ECO:0000313" key="3">
    <source>
        <dbReference type="Proteomes" id="UP000064183"/>
    </source>
</evidence>
<dbReference type="Pfam" id="PF00106">
    <property type="entry name" value="adh_short"/>
    <property type="match status" value="1"/>
</dbReference>
<dbReference type="NCBIfam" id="NF004846">
    <property type="entry name" value="PRK06197.1"/>
    <property type="match status" value="1"/>
</dbReference>
<dbReference type="NCBIfam" id="NF004513">
    <property type="entry name" value="PRK05854.1"/>
    <property type="match status" value="1"/>
</dbReference>
<evidence type="ECO:0000256" key="1">
    <source>
        <dbReference type="ARBA" id="ARBA00023002"/>
    </source>
</evidence>
<dbReference type="InterPro" id="IPR002347">
    <property type="entry name" value="SDR_fam"/>
</dbReference>
<dbReference type="GO" id="GO:0016491">
    <property type="term" value="F:oxidoreductase activity"/>
    <property type="evidence" value="ECO:0007669"/>
    <property type="project" value="UniProtKB-KW"/>
</dbReference>
<name>A0A0U3KW02_STRGL</name>
<dbReference type="RefSeq" id="WP_010056302.1">
    <property type="nucleotide sequence ID" value="NZ_CP013739.1"/>
</dbReference>
<dbReference type="Gene3D" id="3.40.50.720">
    <property type="entry name" value="NAD(P)-binding Rossmann-like Domain"/>
    <property type="match status" value="1"/>
</dbReference>
<dbReference type="KEGG" id="sgb:WQO_33925"/>
<keyword evidence="1" id="KW-0560">Oxidoreductase</keyword>
<dbReference type="CDD" id="cd05327">
    <property type="entry name" value="retinol-DH_like_SDR_c_like"/>
    <property type="match status" value="1"/>
</dbReference>
<gene>
    <name evidence="2" type="ORF">WQO_33925</name>
</gene>
<reference evidence="2 3" key="1">
    <citation type="journal article" date="2012" name="J. Bacteriol.">
        <title>Draft genome sequence of Streptomyces globisporus C-1027, which produces an antitumor antibiotic consisting of a nine-membered enediyne with a chromoprotein.</title>
        <authorList>
            <person name="Wang L."/>
            <person name="Wang S."/>
            <person name="He Q."/>
            <person name="Yu T."/>
            <person name="Li Q."/>
            <person name="Hong B."/>
        </authorList>
    </citation>
    <scope>NUCLEOTIDE SEQUENCE [LARGE SCALE GENOMIC DNA]</scope>
    <source>
        <strain evidence="2 3">C-1027</strain>
        <plasmid evidence="2 3">SGLP1</plasmid>
    </source>
</reference>
<dbReference type="GeneID" id="27787445"/>
<organism evidence="2 3">
    <name type="scientific">Streptomyces globisporus C-1027</name>
    <dbReference type="NCBI Taxonomy" id="1172567"/>
    <lineage>
        <taxon>Bacteria</taxon>
        <taxon>Bacillati</taxon>
        <taxon>Actinomycetota</taxon>
        <taxon>Actinomycetes</taxon>
        <taxon>Kitasatosporales</taxon>
        <taxon>Streptomycetaceae</taxon>
        <taxon>Streptomyces</taxon>
    </lineage>
</organism>
<evidence type="ECO:0000313" key="2">
    <source>
        <dbReference type="EMBL" id="ALU98449.1"/>
    </source>
</evidence>
<dbReference type="SUPFAM" id="SSF51735">
    <property type="entry name" value="NAD(P)-binding Rossmann-fold domains"/>
    <property type="match status" value="1"/>
</dbReference>
<dbReference type="EMBL" id="CP013739">
    <property type="protein sequence ID" value="ALU98449.1"/>
    <property type="molecule type" value="Genomic_DNA"/>
</dbReference>
<keyword evidence="2" id="KW-0614">Plasmid</keyword>
<dbReference type="InterPro" id="IPR036291">
    <property type="entry name" value="NAD(P)-bd_dom_sf"/>
</dbReference>
<proteinExistence type="predicted"/>
<accession>A0A0U3KW02</accession>
<sequence length="306" mass="33068">MRTRRRWSAADVPDRTGTTAVVTGASSGIGLHLAQELARHGAHVVLAVRDPDRGVAAAARIQSRVPSAQLTVRRLDLSRLASVRAGAEELRDRFPRIHLLVNNAGVMWTDRARTPDGHELQFATNHLGHFALTGLLLDSLRAAPGARVVTISSYLHRLGRIDFSDLHGERRYSRYRAYNQSKLANLMFALELHHRLAESGAELASLAAHPGLTATGLGRDFPAPVRRLGSPLAPLFLQPAAAGMLPGLRAATDPGARGGEFYGPLGVTETRGAPGLVRPGGAAVDPRARRRLWEESEHLTGVRLRP</sequence>
<dbReference type="AlphaFoldDB" id="A0A0U3KW02"/>
<dbReference type="Proteomes" id="UP000064183">
    <property type="component" value="Plasmid SGLP1"/>
</dbReference>
<dbReference type="PRINTS" id="PR00081">
    <property type="entry name" value="GDHRDH"/>
</dbReference>
<dbReference type="PANTHER" id="PTHR43157:SF31">
    <property type="entry name" value="PHOSPHATIDYLINOSITOL-GLYCAN BIOSYNTHESIS CLASS F PROTEIN"/>
    <property type="match status" value="1"/>
</dbReference>
<protein>
    <submittedName>
        <fullName evidence="2">Short-chain dehydrogenase</fullName>
    </submittedName>
</protein>
<geneLocation type="plasmid" evidence="2 3">
    <name>SGLP1</name>
</geneLocation>
<dbReference type="PANTHER" id="PTHR43157">
    <property type="entry name" value="PHOSPHATIDYLINOSITOL-GLYCAN BIOSYNTHESIS CLASS F PROTEIN-RELATED"/>
    <property type="match status" value="1"/>
</dbReference>